<organism evidence="13 14">
    <name type="scientific">Acaulospora morrowiae</name>
    <dbReference type="NCBI Taxonomy" id="94023"/>
    <lineage>
        <taxon>Eukaryota</taxon>
        <taxon>Fungi</taxon>
        <taxon>Fungi incertae sedis</taxon>
        <taxon>Mucoromycota</taxon>
        <taxon>Glomeromycotina</taxon>
        <taxon>Glomeromycetes</taxon>
        <taxon>Diversisporales</taxon>
        <taxon>Acaulosporaceae</taxon>
        <taxon>Acaulospora</taxon>
    </lineage>
</organism>
<evidence type="ECO:0000256" key="10">
    <source>
        <dbReference type="ARBA" id="ARBA00023160"/>
    </source>
</evidence>
<dbReference type="Proteomes" id="UP000789342">
    <property type="component" value="Unassembled WGS sequence"/>
</dbReference>
<dbReference type="OrthoDB" id="434092at2759"/>
<dbReference type="Pfam" id="PF01151">
    <property type="entry name" value="ELO"/>
    <property type="match status" value="1"/>
</dbReference>
<evidence type="ECO:0000256" key="8">
    <source>
        <dbReference type="ARBA" id="ARBA00023098"/>
    </source>
</evidence>
<evidence type="ECO:0000256" key="7">
    <source>
        <dbReference type="ARBA" id="ARBA00022989"/>
    </source>
</evidence>
<keyword evidence="14" id="KW-1185">Reference proteome</keyword>
<evidence type="ECO:0000313" key="14">
    <source>
        <dbReference type="Proteomes" id="UP000789342"/>
    </source>
</evidence>
<dbReference type="PROSITE" id="PS01188">
    <property type="entry name" value="ELO"/>
    <property type="match status" value="1"/>
</dbReference>
<dbReference type="EC" id="2.3.1.-" evidence="12"/>
<evidence type="ECO:0000256" key="11">
    <source>
        <dbReference type="ARBA" id="ARBA00047375"/>
    </source>
</evidence>
<keyword evidence="7 12" id="KW-1133">Transmembrane helix</keyword>
<feature type="transmembrane region" description="Helical" evidence="12">
    <location>
        <begin position="42"/>
        <end position="62"/>
    </location>
</feature>
<dbReference type="GO" id="GO:0034625">
    <property type="term" value="P:fatty acid elongation, monounsaturated fatty acid"/>
    <property type="evidence" value="ECO:0007669"/>
    <property type="project" value="TreeGrafter"/>
</dbReference>
<dbReference type="AlphaFoldDB" id="A0A9N9B0N9"/>
<keyword evidence="5 12" id="KW-0812">Transmembrane</keyword>
<dbReference type="PANTHER" id="PTHR11157">
    <property type="entry name" value="FATTY ACID ACYL TRANSFERASE-RELATED"/>
    <property type="match status" value="1"/>
</dbReference>
<protein>
    <recommendedName>
        <fullName evidence="12">Elongation of fatty acids protein</fullName>
        <ecNumber evidence="12">2.3.1.-</ecNumber>
    </recommendedName>
</protein>
<feature type="transmembrane region" description="Helical" evidence="12">
    <location>
        <begin position="150"/>
        <end position="169"/>
    </location>
</feature>
<evidence type="ECO:0000256" key="4">
    <source>
        <dbReference type="ARBA" id="ARBA00022679"/>
    </source>
</evidence>
<feature type="transmembrane region" description="Helical" evidence="12">
    <location>
        <begin position="74"/>
        <end position="98"/>
    </location>
</feature>
<comment type="similarity">
    <text evidence="2 12">Belongs to the ELO family.</text>
</comment>
<comment type="caution">
    <text evidence="13">The sequence shown here is derived from an EMBL/GenBank/DDBJ whole genome shotgun (WGS) entry which is preliminary data.</text>
</comment>
<comment type="subcellular location">
    <subcellularLocation>
        <location evidence="1">Membrane</location>
        <topology evidence="1">Multi-pass membrane protein</topology>
    </subcellularLocation>
</comment>
<comment type="caution">
    <text evidence="12">Lacks conserved residue(s) required for the propagation of feature annotation.</text>
</comment>
<dbReference type="EMBL" id="CAJVPV010003302">
    <property type="protein sequence ID" value="CAG8548381.1"/>
    <property type="molecule type" value="Genomic_DNA"/>
</dbReference>
<name>A0A9N9B0N9_9GLOM</name>
<keyword evidence="8 12" id="KW-0443">Lipid metabolism</keyword>
<keyword evidence="4 12" id="KW-0808">Transferase</keyword>
<evidence type="ECO:0000256" key="5">
    <source>
        <dbReference type="ARBA" id="ARBA00022692"/>
    </source>
</evidence>
<dbReference type="GO" id="GO:0019367">
    <property type="term" value="P:fatty acid elongation, saturated fatty acid"/>
    <property type="evidence" value="ECO:0007669"/>
    <property type="project" value="TreeGrafter"/>
</dbReference>
<dbReference type="InterPro" id="IPR002076">
    <property type="entry name" value="ELO_fam"/>
</dbReference>
<dbReference type="InterPro" id="IPR030457">
    <property type="entry name" value="ELO_CS"/>
</dbReference>
<evidence type="ECO:0000256" key="1">
    <source>
        <dbReference type="ARBA" id="ARBA00004141"/>
    </source>
</evidence>
<dbReference type="GO" id="GO:0005789">
    <property type="term" value="C:endoplasmic reticulum membrane"/>
    <property type="evidence" value="ECO:0007669"/>
    <property type="project" value="TreeGrafter"/>
</dbReference>
<keyword evidence="3 12" id="KW-0444">Lipid biosynthesis</keyword>
<dbReference type="GO" id="GO:0030148">
    <property type="term" value="P:sphingolipid biosynthetic process"/>
    <property type="evidence" value="ECO:0007669"/>
    <property type="project" value="TreeGrafter"/>
</dbReference>
<dbReference type="GO" id="GO:0042761">
    <property type="term" value="P:very long-chain fatty acid biosynthetic process"/>
    <property type="evidence" value="ECO:0007669"/>
    <property type="project" value="TreeGrafter"/>
</dbReference>
<evidence type="ECO:0000256" key="2">
    <source>
        <dbReference type="ARBA" id="ARBA00007263"/>
    </source>
</evidence>
<evidence type="ECO:0000313" key="13">
    <source>
        <dbReference type="EMBL" id="CAG8548381.1"/>
    </source>
</evidence>
<keyword evidence="6 12" id="KW-0276">Fatty acid metabolism</keyword>
<sequence>MFYSKIEEIFSVPFNTSEWDYSQLTNPDEFQWKVGVTPFSNWQFIVGSWVTYFTIIASLELFMKSRQPFSLRIVSAAHNLFLCILSALMFGYGIFYYYERFQTRGAGECFCTSDESSLNGRLSYVTYIYYLSKFDELLDTVILALKKKPIIFLHWYHHAIVILMVWSWLEDGNMYAR</sequence>
<reference evidence="13" key="1">
    <citation type="submission" date="2021-06" db="EMBL/GenBank/DDBJ databases">
        <authorList>
            <person name="Kallberg Y."/>
            <person name="Tangrot J."/>
            <person name="Rosling A."/>
        </authorList>
    </citation>
    <scope>NUCLEOTIDE SEQUENCE</scope>
    <source>
        <strain evidence="13">CL551</strain>
    </source>
</reference>
<evidence type="ECO:0000256" key="9">
    <source>
        <dbReference type="ARBA" id="ARBA00023136"/>
    </source>
</evidence>
<proteinExistence type="inferred from homology"/>
<dbReference type="PANTHER" id="PTHR11157:SF134">
    <property type="entry name" value="ELONGATION OF FATTY ACIDS PROTEIN 1-RELATED"/>
    <property type="match status" value="1"/>
</dbReference>
<dbReference type="GO" id="GO:0009922">
    <property type="term" value="F:fatty acid elongase activity"/>
    <property type="evidence" value="ECO:0007669"/>
    <property type="project" value="UniProtKB-EC"/>
</dbReference>
<keyword evidence="10 12" id="KW-0275">Fatty acid biosynthesis</keyword>
<gene>
    <name evidence="13" type="ORF">AMORRO_LOCUS5454</name>
</gene>
<comment type="catalytic activity">
    <reaction evidence="12">
        <text>an acyl-CoA + malonyl-CoA + H(+) = a 3-oxoacyl-CoA + CO2 + CoA</text>
        <dbReference type="Rhea" id="RHEA:50252"/>
        <dbReference type="ChEBI" id="CHEBI:15378"/>
        <dbReference type="ChEBI" id="CHEBI:16526"/>
        <dbReference type="ChEBI" id="CHEBI:57287"/>
        <dbReference type="ChEBI" id="CHEBI:57384"/>
        <dbReference type="ChEBI" id="CHEBI:58342"/>
        <dbReference type="ChEBI" id="CHEBI:90726"/>
    </reaction>
    <physiologicalReaction direction="left-to-right" evidence="12">
        <dbReference type="Rhea" id="RHEA:50253"/>
    </physiologicalReaction>
</comment>
<dbReference type="GO" id="GO:0034626">
    <property type="term" value="P:fatty acid elongation, polyunsaturated fatty acid"/>
    <property type="evidence" value="ECO:0007669"/>
    <property type="project" value="TreeGrafter"/>
</dbReference>
<accession>A0A9N9B0N9</accession>
<comment type="catalytic activity">
    <reaction evidence="11">
        <text>a very-long-chain acyl-CoA + malonyl-CoA + H(+) = a very-long-chain 3-oxoacyl-CoA + CO2 + CoA</text>
        <dbReference type="Rhea" id="RHEA:32727"/>
        <dbReference type="ChEBI" id="CHEBI:15378"/>
        <dbReference type="ChEBI" id="CHEBI:16526"/>
        <dbReference type="ChEBI" id="CHEBI:57287"/>
        <dbReference type="ChEBI" id="CHEBI:57384"/>
        <dbReference type="ChEBI" id="CHEBI:90725"/>
        <dbReference type="ChEBI" id="CHEBI:90736"/>
        <dbReference type="EC" id="2.3.1.199"/>
    </reaction>
</comment>
<evidence type="ECO:0000256" key="6">
    <source>
        <dbReference type="ARBA" id="ARBA00022832"/>
    </source>
</evidence>
<evidence type="ECO:0000256" key="3">
    <source>
        <dbReference type="ARBA" id="ARBA00022516"/>
    </source>
</evidence>
<evidence type="ECO:0000256" key="12">
    <source>
        <dbReference type="RuleBase" id="RU361115"/>
    </source>
</evidence>
<keyword evidence="9 12" id="KW-0472">Membrane</keyword>